<dbReference type="Gene3D" id="3.40.630.30">
    <property type="match status" value="1"/>
</dbReference>
<proteinExistence type="predicted"/>
<reference evidence="2 3" key="1">
    <citation type="submission" date="2018-06" db="EMBL/GenBank/DDBJ databases">
        <title>Sphaerisporangium craniellae sp. nov., isolated from a marine sponge in the South China Sea.</title>
        <authorList>
            <person name="Li L."/>
        </authorList>
    </citation>
    <scope>NUCLEOTIDE SEQUENCE [LARGE SCALE GENOMIC DNA]</scope>
    <source>
        <strain evidence="2 3">LHW63015</strain>
    </source>
</reference>
<dbReference type="InterPro" id="IPR000182">
    <property type="entry name" value="GNAT_dom"/>
</dbReference>
<keyword evidence="2" id="KW-0808">Transferase</keyword>
<keyword evidence="3" id="KW-1185">Reference proteome</keyword>
<protein>
    <submittedName>
        <fullName evidence="2">GNAT family N-acetyltransferase</fullName>
    </submittedName>
</protein>
<dbReference type="OrthoDB" id="7942268at2"/>
<dbReference type="AlphaFoldDB" id="A0A366LJ04"/>
<dbReference type="Pfam" id="PF00583">
    <property type="entry name" value="Acetyltransf_1"/>
    <property type="match status" value="1"/>
</dbReference>
<dbReference type="RefSeq" id="WP_113986729.1">
    <property type="nucleotide sequence ID" value="NZ_QMEY01000044.1"/>
</dbReference>
<accession>A0A366LJ04</accession>
<evidence type="ECO:0000313" key="2">
    <source>
        <dbReference type="EMBL" id="RBQ13851.1"/>
    </source>
</evidence>
<evidence type="ECO:0000313" key="3">
    <source>
        <dbReference type="Proteomes" id="UP000253303"/>
    </source>
</evidence>
<dbReference type="SUPFAM" id="SSF55729">
    <property type="entry name" value="Acyl-CoA N-acyltransferases (Nat)"/>
    <property type="match status" value="2"/>
</dbReference>
<organism evidence="2 3">
    <name type="scientific">Spongiactinospora rosea</name>
    <dbReference type="NCBI Taxonomy" id="2248750"/>
    <lineage>
        <taxon>Bacteria</taxon>
        <taxon>Bacillati</taxon>
        <taxon>Actinomycetota</taxon>
        <taxon>Actinomycetes</taxon>
        <taxon>Streptosporangiales</taxon>
        <taxon>Streptosporangiaceae</taxon>
        <taxon>Spongiactinospora</taxon>
    </lineage>
</organism>
<dbReference type="PROSITE" id="PS51186">
    <property type="entry name" value="GNAT"/>
    <property type="match status" value="1"/>
</dbReference>
<name>A0A366LJ04_9ACTN</name>
<gene>
    <name evidence="2" type="ORF">DP939_43665</name>
</gene>
<feature type="domain" description="N-acetyltransferase" evidence="1">
    <location>
        <begin position="155"/>
        <end position="301"/>
    </location>
</feature>
<comment type="caution">
    <text evidence="2">The sequence shown here is derived from an EMBL/GenBank/DDBJ whole genome shotgun (WGS) entry which is preliminary data.</text>
</comment>
<dbReference type="GO" id="GO:0016747">
    <property type="term" value="F:acyltransferase activity, transferring groups other than amino-acyl groups"/>
    <property type="evidence" value="ECO:0007669"/>
    <property type="project" value="InterPro"/>
</dbReference>
<dbReference type="EMBL" id="QMEY01000044">
    <property type="protein sequence ID" value="RBQ13851.1"/>
    <property type="molecule type" value="Genomic_DNA"/>
</dbReference>
<evidence type="ECO:0000259" key="1">
    <source>
        <dbReference type="PROSITE" id="PS51186"/>
    </source>
</evidence>
<dbReference type="InterPro" id="IPR016181">
    <property type="entry name" value="Acyl_CoA_acyltransferase"/>
</dbReference>
<sequence>MTDLVIRPLRAGEEDLFFELADPALVGMAWTGRDYRELLSRHEYRPEWTWVAQRGDRVVARAAWWGGPDDADPINLDWYDFDSDHEAAVALLRGAPFTAEYCLVLPPRWRDDPVVAVEAEARLSAAREAGMRPLVERIRFRWTPADGLPARPTRLEYRPCDDDAMLDAIRRVHVGTLDAHVRDQTAREGAEAAAREELEILKWFPGPREWWRLAYTPAGALAGLTVPSRNYAVPVIGLIGVVPELRGHGYGYDLLAEATHMLAEEGAEEVVGETDFGNTPMAAAFHKAGYPVVQERVFMKW</sequence>
<dbReference type="Proteomes" id="UP000253303">
    <property type="component" value="Unassembled WGS sequence"/>
</dbReference>